<gene>
    <name evidence="2" type="ORF">PNBC_05480</name>
</gene>
<organism evidence="2 3">
    <name type="scientific">Paenibacillus crassostreae</name>
    <dbReference type="NCBI Taxonomy" id="1763538"/>
    <lineage>
        <taxon>Bacteria</taxon>
        <taxon>Bacillati</taxon>
        <taxon>Bacillota</taxon>
        <taxon>Bacilli</taxon>
        <taxon>Bacillales</taxon>
        <taxon>Paenibacillaceae</taxon>
        <taxon>Paenibacillus</taxon>
    </lineage>
</organism>
<evidence type="ECO:0008006" key="4">
    <source>
        <dbReference type="Google" id="ProtNLM"/>
    </source>
</evidence>
<feature type="transmembrane region" description="Helical" evidence="1">
    <location>
        <begin position="66"/>
        <end position="84"/>
    </location>
</feature>
<feature type="transmembrane region" description="Helical" evidence="1">
    <location>
        <begin position="121"/>
        <end position="140"/>
    </location>
</feature>
<dbReference type="RefSeq" id="WP_068655964.1">
    <property type="nucleotide sequence ID" value="NZ_CP017770.1"/>
</dbReference>
<reference evidence="2 3" key="1">
    <citation type="submission" date="2016-02" db="EMBL/GenBank/DDBJ databases">
        <title>Paenibacillus sp. LPB0068, isolated from Crassostrea gigas.</title>
        <authorList>
            <person name="Shin S.-K."/>
            <person name="Yi H."/>
        </authorList>
    </citation>
    <scope>NUCLEOTIDE SEQUENCE [LARGE SCALE GENOMIC DNA]</scope>
    <source>
        <strain evidence="2 3">LPB0068</strain>
    </source>
</reference>
<dbReference type="KEGG" id="pcx:LPB68_19260"/>
<feature type="transmembrane region" description="Helical" evidence="1">
    <location>
        <begin position="152"/>
        <end position="171"/>
    </location>
</feature>
<keyword evidence="3" id="KW-1185">Reference proteome</keyword>
<feature type="transmembrane region" description="Helical" evidence="1">
    <location>
        <begin position="90"/>
        <end position="109"/>
    </location>
</feature>
<dbReference type="STRING" id="1763538.LPB68_19260"/>
<dbReference type="Pfam" id="PF13787">
    <property type="entry name" value="HXXEE"/>
    <property type="match status" value="1"/>
</dbReference>
<dbReference type="EMBL" id="LSFN01000005">
    <property type="protein sequence ID" value="OAB76849.1"/>
    <property type="molecule type" value="Genomic_DNA"/>
</dbReference>
<keyword evidence="1" id="KW-0472">Membrane</keyword>
<proteinExistence type="predicted"/>
<sequence length="177" mass="20443">MGLTDSFLSIESLMWLFLAVFMIHDLEEIIFVESWMKKNFPRINRFIPMIARKLVKNMSEVKSSQFAVAVFVEFIVFIPITYWAVEQNHYVLFVGCNALMLVHVFTHVAQSLVVKSYTPGVVTALIMILPYSGYLFYRMINEDLVTLQEVLRYAPTGLFVLPLVLLGHKVGKFVIRE</sequence>
<name>A0A167FS57_9BACL</name>
<evidence type="ECO:0000313" key="2">
    <source>
        <dbReference type="EMBL" id="OAB76849.1"/>
    </source>
</evidence>
<accession>A0A167FS57</accession>
<keyword evidence="1" id="KW-0812">Transmembrane</keyword>
<feature type="transmembrane region" description="Helical" evidence="1">
    <location>
        <begin position="12"/>
        <end position="32"/>
    </location>
</feature>
<dbReference type="InterPro" id="IPR025671">
    <property type="entry name" value="HXXEE"/>
</dbReference>
<dbReference type="OrthoDB" id="5195477at2"/>
<keyword evidence="1" id="KW-1133">Transmembrane helix</keyword>
<protein>
    <recommendedName>
        <fullName evidence="4">HXXEE domain-containing protein</fullName>
    </recommendedName>
</protein>
<evidence type="ECO:0000256" key="1">
    <source>
        <dbReference type="SAM" id="Phobius"/>
    </source>
</evidence>
<dbReference type="AlphaFoldDB" id="A0A167FS57"/>
<evidence type="ECO:0000313" key="3">
    <source>
        <dbReference type="Proteomes" id="UP000077134"/>
    </source>
</evidence>
<dbReference type="Proteomes" id="UP000077134">
    <property type="component" value="Unassembled WGS sequence"/>
</dbReference>
<comment type="caution">
    <text evidence="2">The sequence shown here is derived from an EMBL/GenBank/DDBJ whole genome shotgun (WGS) entry which is preliminary data.</text>
</comment>